<dbReference type="EMBL" id="CP002693">
    <property type="protein sequence ID" value="AEE54542.1"/>
    <property type="molecule type" value="Genomic_DNA"/>
</dbReference>
<dbReference type="HOGENOM" id="CLU_047795_0_0_10"/>
<keyword evidence="1" id="KW-0051">Antiviral defense</keyword>
<protein>
    <submittedName>
        <fullName evidence="3">CRISPR-associated RAMP protein, Cmr4 family</fullName>
    </submittedName>
</protein>
<dbReference type="KEGG" id="hhy:Halhy_6727"/>
<evidence type="ECO:0000313" key="3">
    <source>
        <dbReference type="EMBL" id="AEE54542.1"/>
    </source>
</evidence>
<evidence type="ECO:0000259" key="2">
    <source>
        <dbReference type="Pfam" id="PF03787"/>
    </source>
</evidence>
<dbReference type="AlphaFoldDB" id="F4L834"/>
<feature type="domain" description="CRISPR type III-associated protein" evidence="2">
    <location>
        <begin position="11"/>
        <end position="176"/>
    </location>
</feature>
<evidence type="ECO:0000256" key="1">
    <source>
        <dbReference type="ARBA" id="ARBA00023118"/>
    </source>
</evidence>
<accession>F4L834</accession>
<dbReference type="Pfam" id="PF03787">
    <property type="entry name" value="RAMPs"/>
    <property type="match status" value="1"/>
</dbReference>
<evidence type="ECO:0000313" key="4">
    <source>
        <dbReference type="Proteomes" id="UP000008461"/>
    </source>
</evidence>
<reference key="2">
    <citation type="submission" date="2011-04" db="EMBL/GenBank/DDBJ databases">
        <title>Complete sequence of plasmid 2 of Haliscomenobacter hydrossis DSM 1100.</title>
        <authorList>
            <consortium name="US DOE Joint Genome Institute (JGI-PGF)"/>
            <person name="Lucas S."/>
            <person name="Han J."/>
            <person name="Lapidus A."/>
            <person name="Bruce D."/>
            <person name="Goodwin L."/>
            <person name="Pitluck S."/>
            <person name="Peters L."/>
            <person name="Kyrpides N."/>
            <person name="Mavromatis K."/>
            <person name="Ivanova N."/>
            <person name="Ovchinnikova G."/>
            <person name="Pagani I."/>
            <person name="Daligault H."/>
            <person name="Detter J.C."/>
            <person name="Han C."/>
            <person name="Land M."/>
            <person name="Hauser L."/>
            <person name="Markowitz V."/>
            <person name="Cheng J.-F."/>
            <person name="Hugenholtz P."/>
            <person name="Woyke T."/>
            <person name="Wu D."/>
            <person name="Verbarg S."/>
            <person name="Frueling A."/>
            <person name="Brambilla E."/>
            <person name="Klenk H.-P."/>
            <person name="Eisen J.A."/>
        </authorList>
    </citation>
    <scope>NUCLEOTIDE SEQUENCE</scope>
    <source>
        <strain>DSM 1100</strain>
    </source>
</reference>
<dbReference type="Proteomes" id="UP000008461">
    <property type="component" value="Plasmid pHALHY02"/>
</dbReference>
<sequence length="344" mass="39626">MPTQYDLFFLRALMSLHPGTGRSEFEAIDHKVQRDWRGFPTIHNSSLKGALREYLMQDPALRDLVNYAFGGNHSLDNALIQVLRNLQKRKDLKLDQDTLDILESELNGQVKEVFQAGRFSLHDAELLAIPVRSNYRPFFLVTCPQILQDLREKSRFFLGTDRSSAIRSEIDFLEKEGFLHNTSNWLLYLGSEPTTDSEIYLERFEIKARLTQVDGQKLPILKSLFGNHNFIGIVMDQGDQQGSDAPFNVLVDDFHLPIVPRNQLEHRISRQVWFEQVLHAETRFYSFVGYAGGDSSHKFKVKFDEQIDEKVINIAANLSVGYGRCEFRKLESVLKTLNADQNDQ</sequence>
<organism evidence="3 4">
    <name type="scientific">Haliscomenobacter hydrossis (strain ATCC 27775 / DSM 1100 / LMG 10767 / O)</name>
    <dbReference type="NCBI Taxonomy" id="760192"/>
    <lineage>
        <taxon>Bacteria</taxon>
        <taxon>Pseudomonadati</taxon>
        <taxon>Bacteroidota</taxon>
        <taxon>Saprospiria</taxon>
        <taxon>Saprospirales</taxon>
        <taxon>Haliscomenobacteraceae</taxon>
        <taxon>Haliscomenobacter</taxon>
    </lineage>
</organism>
<dbReference type="InterPro" id="IPR005537">
    <property type="entry name" value="RAMP_III_fam"/>
</dbReference>
<dbReference type="OrthoDB" id="9789361at2"/>
<dbReference type="RefSeq" id="WP_013769058.1">
    <property type="nucleotide sequence ID" value="NC_015512.1"/>
</dbReference>
<geneLocation type="plasmid" evidence="3 4">
    <name>pHALHY02</name>
</geneLocation>
<gene>
    <name evidence="3" type="ordered locus">Halhy_6727</name>
</gene>
<dbReference type="PANTHER" id="PTHR36700">
    <property type="entry name" value="CRISPR SYSTEM CMR SUBUNIT CMR4"/>
    <property type="match status" value="1"/>
</dbReference>
<dbReference type="NCBIfam" id="TIGR02580">
    <property type="entry name" value="cas_RAMP_Cmr4"/>
    <property type="match status" value="1"/>
</dbReference>
<dbReference type="GO" id="GO:0051607">
    <property type="term" value="P:defense response to virus"/>
    <property type="evidence" value="ECO:0007669"/>
    <property type="project" value="UniProtKB-KW"/>
</dbReference>
<dbReference type="PANTHER" id="PTHR36700:SF1">
    <property type="entry name" value="CRISPR SYSTEM CMR SUBUNIT CMR4"/>
    <property type="match status" value="1"/>
</dbReference>
<keyword evidence="4" id="KW-1185">Reference proteome</keyword>
<name>F4L834_HALH1</name>
<reference evidence="3 4" key="1">
    <citation type="journal article" date="2011" name="Stand. Genomic Sci.">
        <title>Complete genome sequence of Haliscomenobacter hydrossis type strain (O).</title>
        <authorList>
            <consortium name="US DOE Joint Genome Institute (JGI-PGF)"/>
            <person name="Daligault H."/>
            <person name="Lapidus A."/>
            <person name="Zeytun A."/>
            <person name="Nolan M."/>
            <person name="Lucas S."/>
            <person name="Del Rio T.G."/>
            <person name="Tice H."/>
            <person name="Cheng J.F."/>
            <person name="Tapia R."/>
            <person name="Han C."/>
            <person name="Goodwin L."/>
            <person name="Pitluck S."/>
            <person name="Liolios K."/>
            <person name="Pagani I."/>
            <person name="Ivanova N."/>
            <person name="Huntemann M."/>
            <person name="Mavromatis K."/>
            <person name="Mikhailova N."/>
            <person name="Pati A."/>
            <person name="Chen A."/>
            <person name="Palaniappan K."/>
            <person name="Land M."/>
            <person name="Hauser L."/>
            <person name="Brambilla E.M."/>
            <person name="Rohde M."/>
            <person name="Verbarg S."/>
            <person name="Goker M."/>
            <person name="Bristow J."/>
            <person name="Eisen J.A."/>
            <person name="Markowitz V."/>
            <person name="Hugenholtz P."/>
            <person name="Kyrpides N.C."/>
            <person name="Klenk H.P."/>
            <person name="Woyke T."/>
        </authorList>
    </citation>
    <scope>NUCLEOTIDE SEQUENCE [LARGE SCALE GENOMIC DNA]</scope>
    <source>
        <strain evidence="4">ATCC 27775 / DSM 1100 / LMG 10767 / O</strain>
        <plasmid evidence="4">Plasmid pHALHY02</plasmid>
    </source>
</reference>
<keyword evidence="3" id="KW-0614">Plasmid</keyword>
<proteinExistence type="predicted"/>
<dbReference type="InterPro" id="IPR013410">
    <property type="entry name" value="CRISPR-assoc_RAMP_Cmr4"/>
</dbReference>